<dbReference type="Proteomes" id="UP001162741">
    <property type="component" value="Chromosome"/>
</dbReference>
<protein>
    <recommendedName>
        <fullName evidence="3">J domain-containing protein</fullName>
    </recommendedName>
</protein>
<dbReference type="RefSeq" id="WP_264280716.1">
    <property type="nucleotide sequence ID" value="NZ_CP107006.1"/>
</dbReference>
<gene>
    <name evidence="1" type="ORF">MKQ68_20440</name>
</gene>
<sequence length="70" mass="8434">MITDEKAYFILDLNDTATPEEIISRYEALKDQYKKIKEETEDLKTRLAYQLKQIELDDAFIYLRKCQKIQ</sequence>
<evidence type="ECO:0000313" key="1">
    <source>
        <dbReference type="EMBL" id="UYQ92456.1"/>
    </source>
</evidence>
<reference evidence="1" key="1">
    <citation type="submission" date="2022-10" db="EMBL/GenBank/DDBJ databases">
        <title>Chitinophaga sp. nov., isolated from soil.</title>
        <authorList>
            <person name="Jeon C.O."/>
        </authorList>
    </citation>
    <scope>NUCLEOTIDE SEQUENCE</scope>
    <source>
        <strain evidence="1">R8</strain>
    </source>
</reference>
<accession>A0ABY6J271</accession>
<evidence type="ECO:0008006" key="3">
    <source>
        <dbReference type="Google" id="ProtNLM"/>
    </source>
</evidence>
<evidence type="ECO:0000313" key="2">
    <source>
        <dbReference type="Proteomes" id="UP001162741"/>
    </source>
</evidence>
<keyword evidence="2" id="KW-1185">Reference proteome</keyword>
<organism evidence="1 2">
    <name type="scientific">Chitinophaga horti</name>
    <dbReference type="NCBI Taxonomy" id="2920382"/>
    <lineage>
        <taxon>Bacteria</taxon>
        <taxon>Pseudomonadati</taxon>
        <taxon>Bacteroidota</taxon>
        <taxon>Chitinophagia</taxon>
        <taxon>Chitinophagales</taxon>
        <taxon>Chitinophagaceae</taxon>
        <taxon>Chitinophaga</taxon>
    </lineage>
</organism>
<proteinExistence type="predicted"/>
<name>A0ABY6J271_9BACT</name>
<dbReference type="EMBL" id="CP107006">
    <property type="protein sequence ID" value="UYQ92456.1"/>
    <property type="molecule type" value="Genomic_DNA"/>
</dbReference>